<evidence type="ECO:0000313" key="14">
    <source>
        <dbReference type="Proteomes" id="UP000002279"/>
    </source>
</evidence>
<feature type="active site" description="Proton donor" evidence="9">
    <location>
        <position position="183"/>
    </location>
</feature>
<organism evidence="13 14">
    <name type="scientific">Ornithorhynchus anatinus</name>
    <name type="common">Duckbill platypus</name>
    <dbReference type="NCBI Taxonomy" id="9258"/>
    <lineage>
        <taxon>Eukaryota</taxon>
        <taxon>Metazoa</taxon>
        <taxon>Chordata</taxon>
        <taxon>Craniata</taxon>
        <taxon>Vertebrata</taxon>
        <taxon>Euteleostomi</taxon>
        <taxon>Mammalia</taxon>
        <taxon>Monotremata</taxon>
        <taxon>Ornithorhynchidae</taxon>
        <taxon>Ornithorhynchus</taxon>
    </lineage>
</organism>
<dbReference type="FunCoup" id="A0A6I8N9T3">
    <property type="interactions" value="240"/>
</dbReference>
<dbReference type="SUPFAM" id="SSF56317">
    <property type="entry name" value="Carbon-nitrogen hydrolase"/>
    <property type="match status" value="1"/>
</dbReference>
<feature type="signal peptide" evidence="11">
    <location>
        <begin position="1"/>
        <end position="21"/>
    </location>
</feature>
<keyword evidence="14" id="KW-1185">Reference proteome</keyword>
<evidence type="ECO:0000256" key="9">
    <source>
        <dbReference type="PIRSR" id="PIRSR011861-1"/>
    </source>
</evidence>
<keyword evidence="3" id="KW-0378">Hydrolase</keyword>
<evidence type="ECO:0000256" key="10">
    <source>
        <dbReference type="SAM" id="MobiDB-lite"/>
    </source>
</evidence>
<dbReference type="KEGG" id="oaa:100084040"/>
<evidence type="ECO:0000256" key="6">
    <source>
        <dbReference type="ARBA" id="ARBA00039012"/>
    </source>
</evidence>
<dbReference type="RefSeq" id="XP_028927155.1">
    <property type="nucleotide sequence ID" value="XM_029071322.1"/>
</dbReference>
<dbReference type="Ensembl" id="ENSOANT00000056126.1">
    <property type="protein sequence ID" value="ENSOANP00000037540.1"/>
    <property type="gene ID" value="ENSOANG00000048515.1"/>
</dbReference>
<accession>A0A6I8N9T3</accession>
<evidence type="ECO:0000256" key="1">
    <source>
        <dbReference type="ARBA" id="ARBA00008225"/>
    </source>
</evidence>
<dbReference type="GeneID" id="100084040"/>
<reference evidence="13" key="2">
    <citation type="submission" date="2025-09" db="UniProtKB">
        <authorList>
            <consortium name="Ensembl"/>
        </authorList>
    </citation>
    <scope>IDENTIFICATION</scope>
    <source>
        <strain evidence="13">Glennie</strain>
    </source>
</reference>
<dbReference type="PIRSF" id="PIRSF011861">
    <property type="entry name" value="Biotinidase"/>
    <property type="match status" value="1"/>
</dbReference>
<dbReference type="FunFam" id="3.60.110.10:FF:000001">
    <property type="entry name" value="biotinidase isoform X1"/>
    <property type="match status" value="1"/>
</dbReference>
<dbReference type="InterPro" id="IPR036526">
    <property type="entry name" value="C-N_Hydrolase_sf"/>
</dbReference>
<dbReference type="InterPro" id="IPR003010">
    <property type="entry name" value="C-N_Hydrolase"/>
</dbReference>
<dbReference type="RefSeq" id="XP_028927154.1">
    <property type="nucleotide sequence ID" value="XM_029071321.2"/>
</dbReference>
<dbReference type="OrthoDB" id="10250282at2759"/>
<evidence type="ECO:0000256" key="3">
    <source>
        <dbReference type="ARBA" id="ARBA00022801"/>
    </source>
</evidence>
<dbReference type="CTD" id="686"/>
<dbReference type="CDD" id="cd07567">
    <property type="entry name" value="biotinidase_like"/>
    <property type="match status" value="1"/>
</dbReference>
<sequence length="514" mass="57650">MFGASCKPALLLFCYYTVSLAADTEEGHYVAAVYEHRPILSLNPKALTDRQSALRLMNQNLDIYEEQVVTAAREGVQIIVFPEDGIHGFNFTRKSIYPFLDFIPSLQSGQWNPCREPHLFSDTEILQRLSCMAIKGKMFLVANLGTKQPCEQSDRRCPPDGRYHFNTNVVFDENGTLVASYRKQNLYYEYGFDTPLEVDHATFDTPFAGRFGIFTCFDILFFEPTVSLLTEYDVKHVAYPTAWMNQLPLLAAIEIQQAVALAFNVNVLAANIHLPSLGITGSGIYTPLKSFWYHDMESPEGKLVIARIPANTPGRGLTANNTNTTEGVGRSDGNFGKSPSEWCEREDQTAHCSEAHKWSKDTPTFISEMMYDNFTFVPLWGNEGNLQVCTNSLCCYLNYQRPVSSGELYALGAFDGLHTVHGTYYVQACTLVKCGGPSFDTCGQEIPEATDVIDFHLWGNFSSSYVFPLLLTSGMTLEFPDHLGWDNSYCFIKKNGLSSGLVTAALYGRWYERD</sequence>
<evidence type="ECO:0000313" key="13">
    <source>
        <dbReference type="Ensembl" id="ENSOANP00000037540.1"/>
    </source>
</evidence>
<name>A0A6I8N9T3_ORNAN</name>
<dbReference type="Gene3D" id="3.60.110.10">
    <property type="entry name" value="Carbon-nitrogen hydrolase"/>
    <property type="match status" value="1"/>
</dbReference>
<keyword evidence="4" id="KW-0325">Glycoprotein</keyword>
<dbReference type="Pfam" id="PF00795">
    <property type="entry name" value="CN_hydrolase"/>
    <property type="match status" value="1"/>
</dbReference>
<dbReference type="InterPro" id="IPR012101">
    <property type="entry name" value="Biotinidase-like_euk"/>
</dbReference>
<evidence type="ECO:0000256" key="4">
    <source>
        <dbReference type="ARBA" id="ARBA00023180"/>
    </source>
</evidence>
<feature type="active site" description="Nucleophile" evidence="9">
    <location>
        <position position="216"/>
    </location>
</feature>
<dbReference type="InterPro" id="IPR043957">
    <property type="entry name" value="Vanin_C"/>
</dbReference>
<dbReference type="Pfam" id="PF19018">
    <property type="entry name" value="Vanin_C"/>
    <property type="match status" value="1"/>
</dbReference>
<dbReference type="GO" id="GO:0006768">
    <property type="term" value="P:biotin metabolic process"/>
    <property type="evidence" value="ECO:0000318"/>
    <property type="project" value="GO_Central"/>
</dbReference>
<feature type="chain" id="PRO_5026323041" description="Biotinidase" evidence="11">
    <location>
        <begin position="22"/>
        <end position="514"/>
    </location>
</feature>
<dbReference type="EC" id="3.5.1.12" evidence="6"/>
<dbReference type="PANTHER" id="PTHR10609:SF14">
    <property type="entry name" value="BIOTINIDASE"/>
    <property type="match status" value="1"/>
</dbReference>
<dbReference type="Bgee" id="ENSOANG00000048515">
    <property type="expression patterns" value="Expressed in endometrium and 8 other cell types or tissues"/>
</dbReference>
<evidence type="ECO:0000256" key="5">
    <source>
        <dbReference type="ARBA" id="ARBA00037073"/>
    </source>
</evidence>
<dbReference type="PROSITE" id="PS50263">
    <property type="entry name" value="CN_HYDROLASE"/>
    <property type="match status" value="1"/>
</dbReference>
<feature type="active site" description="Proton acceptor" evidence="9">
    <location>
        <position position="83"/>
    </location>
</feature>
<feature type="region of interest" description="Disordered" evidence="10">
    <location>
        <begin position="315"/>
        <end position="339"/>
    </location>
</feature>
<evidence type="ECO:0000259" key="12">
    <source>
        <dbReference type="PROSITE" id="PS50263"/>
    </source>
</evidence>
<protein>
    <recommendedName>
        <fullName evidence="7">Biotinidase</fullName>
        <ecNumber evidence="6">3.5.1.12</ecNumber>
    </recommendedName>
</protein>
<dbReference type="RefSeq" id="XP_028927156.1">
    <property type="nucleotide sequence ID" value="XM_029071323.1"/>
</dbReference>
<comment type="catalytic activity">
    <reaction evidence="8">
        <text>biocytin + H2O = biotin + L-lysine</text>
        <dbReference type="Rhea" id="RHEA:77171"/>
        <dbReference type="ChEBI" id="CHEBI:15377"/>
        <dbReference type="ChEBI" id="CHEBI:32551"/>
        <dbReference type="ChEBI" id="CHEBI:57586"/>
        <dbReference type="ChEBI" id="CHEBI:195545"/>
        <dbReference type="EC" id="3.5.1.12"/>
    </reaction>
</comment>
<keyword evidence="2 11" id="KW-0732">Signal</keyword>
<evidence type="ECO:0000256" key="7">
    <source>
        <dbReference type="ARBA" id="ARBA00039680"/>
    </source>
</evidence>
<dbReference type="InterPro" id="IPR040154">
    <property type="entry name" value="Biotinidase/VNN"/>
</dbReference>
<proteinExistence type="inferred from homology"/>
<dbReference type="AlphaFoldDB" id="A0A6I8N9T3"/>
<evidence type="ECO:0000256" key="2">
    <source>
        <dbReference type="ARBA" id="ARBA00022729"/>
    </source>
</evidence>
<comment type="similarity">
    <text evidence="1">Belongs to the carbon-nitrogen hydrolase superfamily. BTD/VNN family.</text>
</comment>
<reference evidence="13" key="1">
    <citation type="submission" date="2025-08" db="UniProtKB">
        <authorList>
            <consortium name="Ensembl"/>
        </authorList>
    </citation>
    <scope>IDENTIFICATION</scope>
    <source>
        <strain evidence="13">Glennie</strain>
    </source>
</reference>
<dbReference type="GeneTree" id="ENSGT00390000013823"/>
<evidence type="ECO:0000256" key="8">
    <source>
        <dbReference type="ARBA" id="ARBA00043697"/>
    </source>
</evidence>
<evidence type="ECO:0000256" key="11">
    <source>
        <dbReference type="SAM" id="SignalP"/>
    </source>
</evidence>
<dbReference type="Proteomes" id="UP000002279">
    <property type="component" value="Unplaced"/>
</dbReference>
<dbReference type="OMA" id="SGKWNPC"/>
<comment type="function">
    <text evidence="5">Catalytic release of biotin from biocytin, the product of biotin-dependent carboxylases degradation.</text>
</comment>
<feature type="domain" description="CN hydrolase" evidence="12">
    <location>
        <begin position="42"/>
        <end position="323"/>
    </location>
</feature>
<dbReference type="InParanoid" id="A0A6I8N9T3"/>
<dbReference type="PANTHER" id="PTHR10609">
    <property type="entry name" value="BIOTINIDASE-RELATED"/>
    <property type="match status" value="1"/>
</dbReference>
<gene>
    <name evidence="13" type="primary">BTD</name>
</gene>
<dbReference type="GO" id="GO:0047708">
    <property type="term" value="F:biotinidase activity"/>
    <property type="evidence" value="ECO:0007669"/>
    <property type="project" value="UniProtKB-EC"/>
</dbReference>